<organism evidence="3 4">
    <name type="scientific">Extremus antarcticus</name>
    <dbReference type="NCBI Taxonomy" id="702011"/>
    <lineage>
        <taxon>Eukaryota</taxon>
        <taxon>Fungi</taxon>
        <taxon>Dikarya</taxon>
        <taxon>Ascomycota</taxon>
        <taxon>Pezizomycotina</taxon>
        <taxon>Dothideomycetes</taxon>
        <taxon>Dothideomycetidae</taxon>
        <taxon>Mycosphaerellales</taxon>
        <taxon>Extremaceae</taxon>
        <taxon>Extremus</taxon>
    </lineage>
</organism>
<feature type="domain" description="F-box" evidence="2">
    <location>
        <begin position="87"/>
        <end position="135"/>
    </location>
</feature>
<dbReference type="Proteomes" id="UP001271007">
    <property type="component" value="Unassembled WGS sequence"/>
</dbReference>
<evidence type="ECO:0000313" key="4">
    <source>
        <dbReference type="Proteomes" id="UP001271007"/>
    </source>
</evidence>
<dbReference type="PROSITE" id="PS50181">
    <property type="entry name" value="FBOX"/>
    <property type="match status" value="1"/>
</dbReference>
<protein>
    <recommendedName>
        <fullName evidence="2">F-box domain-containing protein</fullName>
    </recommendedName>
</protein>
<dbReference type="EMBL" id="JAWDJX010000109">
    <property type="protein sequence ID" value="KAK3046178.1"/>
    <property type="molecule type" value="Genomic_DNA"/>
</dbReference>
<dbReference type="InterPro" id="IPR036047">
    <property type="entry name" value="F-box-like_dom_sf"/>
</dbReference>
<name>A0AAJ0D4W9_9PEZI</name>
<dbReference type="AlphaFoldDB" id="A0AAJ0D4W9"/>
<evidence type="ECO:0000259" key="2">
    <source>
        <dbReference type="PROSITE" id="PS50181"/>
    </source>
</evidence>
<proteinExistence type="predicted"/>
<feature type="region of interest" description="Disordered" evidence="1">
    <location>
        <begin position="1"/>
        <end position="26"/>
    </location>
</feature>
<evidence type="ECO:0000313" key="3">
    <source>
        <dbReference type="EMBL" id="KAK3046178.1"/>
    </source>
</evidence>
<keyword evidence="4" id="KW-1185">Reference proteome</keyword>
<dbReference type="CDD" id="cd09917">
    <property type="entry name" value="F-box_SF"/>
    <property type="match status" value="1"/>
</dbReference>
<reference evidence="3" key="1">
    <citation type="submission" date="2023-04" db="EMBL/GenBank/DDBJ databases">
        <title>Black Yeasts Isolated from many extreme environments.</title>
        <authorList>
            <person name="Coleine C."/>
            <person name="Stajich J.E."/>
            <person name="Selbmann L."/>
        </authorList>
    </citation>
    <scope>NUCLEOTIDE SEQUENCE</scope>
    <source>
        <strain evidence="3">CCFEE 5312</strain>
    </source>
</reference>
<dbReference type="InterPro" id="IPR001810">
    <property type="entry name" value="F-box_dom"/>
</dbReference>
<evidence type="ECO:0000256" key="1">
    <source>
        <dbReference type="SAM" id="MobiDB-lite"/>
    </source>
</evidence>
<sequence>MAAGGDANEVVQTIESGLPTRTPASDAEEISIITTGSRKAARRDRVIDEDEPLVDTTADLTLRSKKTERAEKRLQKKQTKAAKAKIPISLLDIPTELLQEIAGYLRPSDVLQLLQVNHNVRDFIQTNESAIARDIIGRRYWVLSRCFPLPLSLDNVDSSARSALLSDARQHTIQTHKKPYQHVRSVEPLKICTCMSCVMAWINLCTILDLSHWQKNLNKREPIPMIPRGTTPEWNRRLLDANAAIVEKAMDSRLVHAVILENHLSTTIQTIFRTFRGKKTVHPKRLYHLTQSEAERETDEFLERSGPPSYEPPWHRDNYYGLEAYVPNRKWDKVQEKWIYYAKGMHDNDLQWVKRWYTPKVPPTAVKEQAIEPPARSEKISEV</sequence>
<gene>
    <name evidence="3" type="ORF">LTR09_012300</name>
</gene>
<dbReference type="SUPFAM" id="SSF81383">
    <property type="entry name" value="F-box domain"/>
    <property type="match status" value="1"/>
</dbReference>
<comment type="caution">
    <text evidence="3">The sequence shown here is derived from an EMBL/GenBank/DDBJ whole genome shotgun (WGS) entry which is preliminary data.</text>
</comment>
<feature type="region of interest" description="Disordered" evidence="1">
    <location>
        <begin position="364"/>
        <end position="383"/>
    </location>
</feature>
<accession>A0AAJ0D4W9</accession>